<evidence type="ECO:0000313" key="1">
    <source>
        <dbReference type="EMBL" id="KAI3827441.1"/>
    </source>
</evidence>
<dbReference type="Proteomes" id="UP001056120">
    <property type="component" value="Linkage Group LG01"/>
</dbReference>
<keyword evidence="2" id="KW-1185">Reference proteome</keyword>
<proteinExistence type="predicted"/>
<sequence length="66" mass="8115">MNWFETFFYESFKRRANPCAFFSTNHRHDINLRKFKVTLSVYTVFTLTNNIFLHHNYLVIIGRYYA</sequence>
<name>A0ACB9K5F0_9ASTR</name>
<comment type="caution">
    <text evidence="1">The sequence shown here is derived from an EMBL/GenBank/DDBJ whole genome shotgun (WGS) entry which is preliminary data.</text>
</comment>
<evidence type="ECO:0000313" key="2">
    <source>
        <dbReference type="Proteomes" id="UP001056120"/>
    </source>
</evidence>
<protein>
    <submittedName>
        <fullName evidence="1">Uncharacterized protein</fullName>
    </submittedName>
</protein>
<gene>
    <name evidence="1" type="ORF">L1987_01516</name>
</gene>
<reference evidence="1 2" key="2">
    <citation type="journal article" date="2022" name="Mol. Ecol. Resour.">
        <title>The genomes of chicory, endive, great burdock and yacon provide insights into Asteraceae paleo-polyploidization history and plant inulin production.</title>
        <authorList>
            <person name="Fan W."/>
            <person name="Wang S."/>
            <person name="Wang H."/>
            <person name="Wang A."/>
            <person name="Jiang F."/>
            <person name="Liu H."/>
            <person name="Zhao H."/>
            <person name="Xu D."/>
            <person name="Zhang Y."/>
        </authorList>
    </citation>
    <scope>NUCLEOTIDE SEQUENCE [LARGE SCALE GENOMIC DNA]</scope>
    <source>
        <strain evidence="2">cv. Yunnan</strain>
        <tissue evidence="1">Leaves</tissue>
    </source>
</reference>
<organism evidence="1 2">
    <name type="scientific">Smallanthus sonchifolius</name>
    <dbReference type="NCBI Taxonomy" id="185202"/>
    <lineage>
        <taxon>Eukaryota</taxon>
        <taxon>Viridiplantae</taxon>
        <taxon>Streptophyta</taxon>
        <taxon>Embryophyta</taxon>
        <taxon>Tracheophyta</taxon>
        <taxon>Spermatophyta</taxon>
        <taxon>Magnoliopsida</taxon>
        <taxon>eudicotyledons</taxon>
        <taxon>Gunneridae</taxon>
        <taxon>Pentapetalae</taxon>
        <taxon>asterids</taxon>
        <taxon>campanulids</taxon>
        <taxon>Asterales</taxon>
        <taxon>Asteraceae</taxon>
        <taxon>Asteroideae</taxon>
        <taxon>Heliantheae alliance</taxon>
        <taxon>Millerieae</taxon>
        <taxon>Smallanthus</taxon>
    </lineage>
</organism>
<accession>A0ACB9K5F0</accession>
<dbReference type="EMBL" id="CM042018">
    <property type="protein sequence ID" value="KAI3827441.1"/>
    <property type="molecule type" value="Genomic_DNA"/>
</dbReference>
<reference evidence="2" key="1">
    <citation type="journal article" date="2022" name="Mol. Ecol. Resour.">
        <title>The genomes of chicory, endive, great burdock and yacon provide insights into Asteraceae palaeo-polyploidization history and plant inulin production.</title>
        <authorList>
            <person name="Fan W."/>
            <person name="Wang S."/>
            <person name="Wang H."/>
            <person name="Wang A."/>
            <person name="Jiang F."/>
            <person name="Liu H."/>
            <person name="Zhao H."/>
            <person name="Xu D."/>
            <person name="Zhang Y."/>
        </authorList>
    </citation>
    <scope>NUCLEOTIDE SEQUENCE [LARGE SCALE GENOMIC DNA]</scope>
    <source>
        <strain evidence="2">cv. Yunnan</strain>
    </source>
</reference>